<keyword evidence="3" id="KW-1185">Reference proteome</keyword>
<comment type="caution">
    <text evidence="2">The sequence shown here is derived from an EMBL/GenBank/DDBJ whole genome shotgun (WGS) entry which is preliminary data.</text>
</comment>
<gene>
    <name evidence="2" type="ORF">AB6A40_001788</name>
</gene>
<evidence type="ECO:0000313" key="3">
    <source>
        <dbReference type="Proteomes" id="UP001608902"/>
    </source>
</evidence>
<keyword evidence="1" id="KW-0472">Membrane</keyword>
<name>A0ABD6ECN5_9BILA</name>
<feature type="transmembrane region" description="Helical" evidence="1">
    <location>
        <begin position="82"/>
        <end position="99"/>
    </location>
</feature>
<sequence>MKLSVVQWRRCSNIYKKIRKKQKVNARMTSTVVRNIIDDAFASFSSDIAHGSVLKKENIWNNGRIRSSKNEIIIVMWRGDQAITVAIIFAIITIALKALDKELGG</sequence>
<keyword evidence="1" id="KW-0812">Transmembrane</keyword>
<dbReference type="AlphaFoldDB" id="A0ABD6ECN5"/>
<dbReference type="EMBL" id="JBGFUD010000704">
    <property type="protein sequence ID" value="MFH4975079.1"/>
    <property type="molecule type" value="Genomic_DNA"/>
</dbReference>
<protein>
    <submittedName>
        <fullName evidence="2">Uncharacterized protein</fullName>
    </submittedName>
</protein>
<evidence type="ECO:0000256" key="1">
    <source>
        <dbReference type="SAM" id="Phobius"/>
    </source>
</evidence>
<evidence type="ECO:0000313" key="2">
    <source>
        <dbReference type="EMBL" id="MFH4975079.1"/>
    </source>
</evidence>
<keyword evidence="1" id="KW-1133">Transmembrane helix</keyword>
<organism evidence="2 3">
    <name type="scientific">Gnathostoma spinigerum</name>
    <dbReference type="NCBI Taxonomy" id="75299"/>
    <lineage>
        <taxon>Eukaryota</taxon>
        <taxon>Metazoa</taxon>
        <taxon>Ecdysozoa</taxon>
        <taxon>Nematoda</taxon>
        <taxon>Chromadorea</taxon>
        <taxon>Rhabditida</taxon>
        <taxon>Spirurina</taxon>
        <taxon>Gnathostomatomorpha</taxon>
        <taxon>Gnathostomatoidea</taxon>
        <taxon>Gnathostomatidae</taxon>
        <taxon>Gnathostoma</taxon>
    </lineage>
</organism>
<dbReference type="Proteomes" id="UP001608902">
    <property type="component" value="Unassembled WGS sequence"/>
</dbReference>
<accession>A0ABD6ECN5</accession>
<reference evidence="2 3" key="1">
    <citation type="submission" date="2024-08" db="EMBL/GenBank/DDBJ databases">
        <title>Gnathostoma spinigerum genome.</title>
        <authorList>
            <person name="Gonzalez-Bertolin B."/>
            <person name="Monzon S."/>
            <person name="Zaballos A."/>
            <person name="Jimenez P."/>
            <person name="Dekumyoy P."/>
            <person name="Varona S."/>
            <person name="Cuesta I."/>
            <person name="Sumanam S."/>
            <person name="Adisakwattana P."/>
            <person name="Gasser R.B."/>
            <person name="Hernandez-Gonzalez A."/>
            <person name="Young N.D."/>
            <person name="Perteguer M.J."/>
        </authorList>
    </citation>
    <scope>NUCLEOTIDE SEQUENCE [LARGE SCALE GENOMIC DNA]</scope>
    <source>
        <strain evidence="2">AL3</strain>
        <tissue evidence="2">Liver</tissue>
    </source>
</reference>
<proteinExistence type="predicted"/>